<gene>
    <name evidence="1" type="ORF">IM725_16540</name>
</gene>
<reference evidence="1 2" key="1">
    <citation type="submission" date="2020-10" db="EMBL/GenBank/DDBJ databases">
        <title>Draft genome of Ramlibacter aquaticus LMG 30558.</title>
        <authorList>
            <person name="Props R."/>
        </authorList>
    </citation>
    <scope>NUCLEOTIDE SEQUENCE [LARGE SCALE GENOMIC DNA]</scope>
    <source>
        <strain evidence="1 2">LMG 30558</strain>
    </source>
</reference>
<comment type="caution">
    <text evidence="1">The sequence shown here is derived from an EMBL/GenBank/DDBJ whole genome shotgun (WGS) entry which is preliminary data.</text>
</comment>
<proteinExistence type="predicted"/>
<dbReference type="EMBL" id="JADDOJ010000083">
    <property type="protein sequence ID" value="MBE7942183.1"/>
    <property type="molecule type" value="Genomic_DNA"/>
</dbReference>
<dbReference type="Proteomes" id="UP000715965">
    <property type="component" value="Unassembled WGS sequence"/>
</dbReference>
<protein>
    <submittedName>
        <fullName evidence="1">Uncharacterized protein</fullName>
    </submittedName>
</protein>
<sequence>MKTSGWTPTLAWLAAVTGAFLLAYAAPNESSVMGQLPTFSTKRLDQHPLLLPAQLPAERTLVLVAYRREQRAEIDSWIAGLNLRDDKRIAWVRMPVLDDPGSEQARRDIESRLLSRHTTEADRARLVPVFTNREAFIRAAGLSGPEHASVLVLDREGKVLARVEGPFDADRAQALRQTLHLTRD</sequence>
<name>A0ABR9SIQ9_9BURK</name>
<keyword evidence="2" id="KW-1185">Reference proteome</keyword>
<evidence type="ECO:0000313" key="2">
    <source>
        <dbReference type="Proteomes" id="UP000715965"/>
    </source>
</evidence>
<organism evidence="1 2">
    <name type="scientific">Ramlibacter aquaticus</name>
    <dbReference type="NCBI Taxonomy" id="2780094"/>
    <lineage>
        <taxon>Bacteria</taxon>
        <taxon>Pseudomonadati</taxon>
        <taxon>Pseudomonadota</taxon>
        <taxon>Betaproteobacteria</taxon>
        <taxon>Burkholderiales</taxon>
        <taxon>Comamonadaceae</taxon>
        <taxon>Ramlibacter</taxon>
    </lineage>
</organism>
<accession>A0ABR9SIQ9</accession>
<evidence type="ECO:0000313" key="1">
    <source>
        <dbReference type="EMBL" id="MBE7942183.1"/>
    </source>
</evidence>
<dbReference type="RefSeq" id="WP_193781739.1">
    <property type="nucleotide sequence ID" value="NZ_JADDOJ010000083.1"/>
</dbReference>